<accession>A0ABQ0LSF9</accession>
<gene>
    <name evidence="2" type="ORF">MCHLO_10975</name>
</gene>
<dbReference type="CDD" id="cd09917">
    <property type="entry name" value="F-box_SF"/>
    <property type="match status" value="1"/>
</dbReference>
<dbReference type="Proteomes" id="UP000815677">
    <property type="component" value="Unassembled WGS sequence"/>
</dbReference>
<sequence>MLSTLPPEILIAICRWLDAVSVARFCRISKRLHNLIKHSSAVQYAVALELAGLSDISNSSFATSSSARLGALLAYNDAWKNIDPESRAFQTHCKLTGKYWELVGNVFATYSADDGFAFTRIPCAIKSLQPNYWKLPVFAGSIVDFSMDLSQDLLVVVEVASLGLSVHLLSLHIGEPHPAARLFRLVRQVEEPLVNTFEAFQIRIFGTYMAVMSEIDTEGLACELLVWDWKTGALKKHMYGPTLTSFAFLDAQRLIVTFLDDESAKITPQLCIIDVEGPLEIPLDTFTLLLPAIDRTSPSEIELLLLTESAPSWPASATCECPFATSHADRLFVVSLCGLELEDDGSVTTDSSFFLCVRLSTILDAMNANPGKTCIDWADWGPTQTRMLRIRKGFSETWVCCVYGLRCAIQPSRNTCQILDFTSFYTSADNRIVHPKQVNKKHQLFLESVTTHAPFTLQKVAIPASMAVMLTEDSLVTVSLDEESCSIYSVV</sequence>
<dbReference type="SUPFAM" id="SSF81383">
    <property type="entry name" value="F-box domain"/>
    <property type="match status" value="1"/>
</dbReference>
<protein>
    <recommendedName>
        <fullName evidence="1">F-box domain-containing protein</fullName>
    </recommendedName>
</protein>
<reference evidence="2" key="1">
    <citation type="submission" date="2014-09" db="EMBL/GenBank/DDBJ databases">
        <title>Genome sequence of the luminous mushroom Mycena chlorophos for searching fungal bioluminescence genes.</title>
        <authorList>
            <person name="Tanaka Y."/>
            <person name="Kasuga D."/>
            <person name="Oba Y."/>
            <person name="Hase S."/>
            <person name="Sato K."/>
            <person name="Oba Y."/>
            <person name="Sakakibara Y."/>
        </authorList>
    </citation>
    <scope>NUCLEOTIDE SEQUENCE</scope>
</reference>
<feature type="domain" description="F-box" evidence="1">
    <location>
        <begin position="1"/>
        <end position="45"/>
    </location>
</feature>
<keyword evidence="3" id="KW-1185">Reference proteome</keyword>
<evidence type="ECO:0000313" key="2">
    <source>
        <dbReference type="EMBL" id="GAT54093.1"/>
    </source>
</evidence>
<dbReference type="InterPro" id="IPR036047">
    <property type="entry name" value="F-box-like_dom_sf"/>
</dbReference>
<evidence type="ECO:0000313" key="3">
    <source>
        <dbReference type="Proteomes" id="UP000815677"/>
    </source>
</evidence>
<dbReference type="EMBL" id="DF848493">
    <property type="protein sequence ID" value="GAT54093.1"/>
    <property type="molecule type" value="Genomic_DNA"/>
</dbReference>
<name>A0ABQ0LSF9_MYCCL</name>
<dbReference type="InterPro" id="IPR001810">
    <property type="entry name" value="F-box_dom"/>
</dbReference>
<dbReference type="PROSITE" id="PS50181">
    <property type="entry name" value="FBOX"/>
    <property type="match status" value="1"/>
</dbReference>
<proteinExistence type="predicted"/>
<dbReference type="Pfam" id="PF00646">
    <property type="entry name" value="F-box"/>
    <property type="match status" value="1"/>
</dbReference>
<dbReference type="Gene3D" id="1.20.1280.50">
    <property type="match status" value="1"/>
</dbReference>
<organism evidence="2 3">
    <name type="scientific">Mycena chlorophos</name>
    <name type="common">Agaric fungus</name>
    <name type="synonym">Agaricus chlorophos</name>
    <dbReference type="NCBI Taxonomy" id="658473"/>
    <lineage>
        <taxon>Eukaryota</taxon>
        <taxon>Fungi</taxon>
        <taxon>Dikarya</taxon>
        <taxon>Basidiomycota</taxon>
        <taxon>Agaricomycotina</taxon>
        <taxon>Agaricomycetes</taxon>
        <taxon>Agaricomycetidae</taxon>
        <taxon>Agaricales</taxon>
        <taxon>Marasmiineae</taxon>
        <taxon>Mycenaceae</taxon>
        <taxon>Mycena</taxon>
    </lineage>
</organism>
<evidence type="ECO:0000259" key="1">
    <source>
        <dbReference type="PROSITE" id="PS50181"/>
    </source>
</evidence>